<gene>
    <name evidence="5" type="ORF">EDD78_11435</name>
</gene>
<dbReference type="OrthoDB" id="9800585at2"/>
<evidence type="ECO:0000313" key="5">
    <source>
        <dbReference type="EMBL" id="TCL41330.1"/>
    </source>
</evidence>
<feature type="binding site" evidence="2">
    <location>
        <position position="136"/>
    </location>
    <ligand>
        <name>Mn(2+)</name>
        <dbReference type="ChEBI" id="CHEBI:29035"/>
        <label>1</label>
    </ligand>
</feature>
<keyword evidence="6" id="KW-1185">Reference proteome</keyword>
<dbReference type="AlphaFoldDB" id="A0A9X8UGR1"/>
<feature type="binding site" evidence="3">
    <location>
        <position position="202"/>
    </location>
    <ligand>
        <name>Ca(2+)</name>
        <dbReference type="ChEBI" id="CHEBI:29108"/>
    </ligand>
</feature>
<dbReference type="SUPFAM" id="SSF47240">
    <property type="entry name" value="Ferritin-like"/>
    <property type="match status" value="1"/>
</dbReference>
<dbReference type="RefSeq" id="WP_079698558.1">
    <property type="nucleotide sequence ID" value="NZ_JADNAH010000040.1"/>
</dbReference>
<feature type="binding site" evidence="2">
    <location>
        <position position="68"/>
    </location>
    <ligand>
        <name>Mn(2+)</name>
        <dbReference type="ChEBI" id="CHEBI:29035"/>
        <label>1</label>
    </ligand>
</feature>
<evidence type="ECO:0000256" key="4">
    <source>
        <dbReference type="SAM" id="MobiDB-lite"/>
    </source>
</evidence>
<dbReference type="Pfam" id="PF05067">
    <property type="entry name" value="Mn_catalase"/>
    <property type="match status" value="1"/>
</dbReference>
<comment type="cofactor">
    <cofactor evidence="3">
        <name>Ca(2+)</name>
        <dbReference type="ChEBI" id="CHEBI:29108"/>
    </cofactor>
    <text evidence="3">Binds 1 Ca(2+) ion per subunit.</text>
</comment>
<feature type="binding site" evidence="2">
    <location>
        <position position="35"/>
    </location>
    <ligand>
        <name>Mn(2+)</name>
        <dbReference type="ChEBI" id="CHEBI:29035"/>
        <label>1</label>
    </ligand>
</feature>
<evidence type="ECO:0000256" key="3">
    <source>
        <dbReference type="PIRSR" id="PIRSR607760-2"/>
    </source>
</evidence>
<dbReference type="EMBL" id="SLUK01000014">
    <property type="protein sequence ID" value="TCL41330.1"/>
    <property type="molecule type" value="Genomic_DNA"/>
</dbReference>
<feature type="binding site" evidence="2">
    <location>
        <position position="169"/>
    </location>
    <ligand>
        <name>Mn(2+)</name>
        <dbReference type="ChEBI" id="CHEBI:29035"/>
        <label>1</label>
    </ligand>
</feature>
<dbReference type="InterPro" id="IPR012347">
    <property type="entry name" value="Ferritin-like"/>
</dbReference>
<keyword evidence="2" id="KW-0479">Metal-binding</keyword>
<feature type="binding site" evidence="2">
    <location>
        <position position="65"/>
    </location>
    <ligand>
        <name>Mn(2+)</name>
        <dbReference type="ChEBI" id="CHEBI:29035"/>
        <label>1</label>
    </ligand>
</feature>
<feature type="region of interest" description="Disordered" evidence="4">
    <location>
        <begin position="204"/>
        <end position="225"/>
    </location>
</feature>
<dbReference type="Proteomes" id="UP000294682">
    <property type="component" value="Unassembled WGS sequence"/>
</dbReference>
<dbReference type="InterPro" id="IPR039377">
    <property type="entry name" value="Mn_catalase_dom"/>
</dbReference>
<dbReference type="InterPro" id="IPR007760">
    <property type="entry name" value="Mn_catalase"/>
</dbReference>
<feature type="binding site" evidence="3">
    <location>
        <position position="56"/>
    </location>
    <ligand>
        <name>Ca(2+)</name>
        <dbReference type="ChEBI" id="CHEBI:29108"/>
    </ligand>
</feature>
<evidence type="ECO:0000256" key="1">
    <source>
        <dbReference type="ARBA" id="ARBA00007644"/>
    </source>
</evidence>
<dbReference type="InterPro" id="IPR009078">
    <property type="entry name" value="Ferritin-like_SF"/>
</dbReference>
<comment type="similarity">
    <text evidence="1">Belongs to the manganese catalase family.</text>
</comment>
<dbReference type="GO" id="GO:0046872">
    <property type="term" value="F:metal ion binding"/>
    <property type="evidence" value="ECO:0007669"/>
    <property type="project" value="UniProtKB-KW"/>
</dbReference>
<proteinExistence type="inferred from homology"/>
<protein>
    <submittedName>
        <fullName evidence="5">Mn-containing catalase</fullName>
    </submittedName>
</protein>
<dbReference type="Gene3D" id="1.20.1260.10">
    <property type="match status" value="1"/>
</dbReference>
<keyword evidence="3" id="KW-0106">Calcium</keyword>
<accession>A0A9X8UGR1</accession>
<comment type="caution">
    <text evidence="5">The sequence shown here is derived from an EMBL/GenBank/DDBJ whole genome shotgun (WGS) entry which is preliminary data.</text>
</comment>
<organism evidence="5 6">
    <name type="scientific">Harryflintia acetispora</name>
    <dbReference type="NCBI Taxonomy" id="1849041"/>
    <lineage>
        <taxon>Bacteria</taxon>
        <taxon>Bacillati</taxon>
        <taxon>Bacillota</taxon>
        <taxon>Clostridia</taxon>
        <taxon>Eubacteriales</taxon>
        <taxon>Oscillospiraceae</taxon>
        <taxon>Harryflintia</taxon>
    </lineage>
</organism>
<sequence length="225" mass="25292">MFKHEKQLFHEVKVERPNPQYAVLMQEQLGGANGELKAAMQYISQSMRIKDPAIKDLFLDIGAEELSHMEMVATTINLLNGHDVDSQKVSAGEIETHVLTGLNPGLINASGYSWTADYVTVTGDLCADLLSNIASEQRAKVVYEYLYRQIDDKCVKETIDFLLNREEAHNAMFREAFNRVQDTGSNQSFGVTEDSKLYFNLSTPSPDNHFGETKADPPKFQNPNK</sequence>
<name>A0A9X8UGR1_9FIRM</name>
<keyword evidence="2" id="KW-0464">Manganese</keyword>
<evidence type="ECO:0000256" key="2">
    <source>
        <dbReference type="PIRSR" id="PIRSR607760-1"/>
    </source>
</evidence>
<evidence type="ECO:0000313" key="6">
    <source>
        <dbReference type="Proteomes" id="UP000294682"/>
    </source>
</evidence>
<comment type="cofactor">
    <cofactor evidence="2">
        <name>Mn(2+)</name>
        <dbReference type="ChEBI" id="CHEBI:29035"/>
    </cofactor>
    <text evidence="2">Binds 2 manganese ions per subunit.</text>
</comment>
<dbReference type="CDD" id="cd01051">
    <property type="entry name" value="Mn_catalase"/>
    <property type="match status" value="1"/>
</dbReference>
<reference evidence="5 6" key="1">
    <citation type="submission" date="2019-03" db="EMBL/GenBank/DDBJ databases">
        <title>Genomic Encyclopedia of Type Strains, Phase IV (KMG-IV): sequencing the most valuable type-strain genomes for metagenomic binning, comparative biology and taxonomic classification.</title>
        <authorList>
            <person name="Goeker M."/>
        </authorList>
    </citation>
    <scope>NUCLEOTIDE SEQUENCE [LARGE SCALE GENOMIC DNA]</scope>
    <source>
        <strain evidence="5 6">DSM 100433</strain>
    </source>
</reference>
<feature type="binding site" evidence="3">
    <location>
        <position position="60"/>
    </location>
    <ligand>
        <name>Ca(2+)</name>
        <dbReference type="ChEBI" id="CHEBI:29108"/>
    </ligand>
</feature>
<feature type="binding site" evidence="3">
    <location>
        <position position="200"/>
    </location>
    <ligand>
        <name>Ca(2+)</name>
        <dbReference type="ChEBI" id="CHEBI:29108"/>
    </ligand>
</feature>